<dbReference type="EC" id="1.1.1.133" evidence="3 6"/>
<dbReference type="EMBL" id="SKFH01000004">
    <property type="protein sequence ID" value="TCZ73902.1"/>
    <property type="molecule type" value="Genomic_DNA"/>
</dbReference>
<comment type="similarity">
    <text evidence="2 6">Belongs to the dTDP-4-dehydrorhamnose reductase family.</text>
</comment>
<comment type="function">
    <text evidence="6">Catalyzes the reduction of dTDP-6-deoxy-L-lyxo-4-hexulose to yield dTDP-L-rhamnose.</text>
</comment>
<dbReference type="AlphaFoldDB" id="A0A4V2WN50"/>
<keyword evidence="6" id="KW-0560">Oxidoreductase</keyword>
<dbReference type="InterPro" id="IPR017853">
    <property type="entry name" value="GH"/>
</dbReference>
<dbReference type="InterPro" id="IPR005913">
    <property type="entry name" value="dTDP_dehydrorham_reduct"/>
</dbReference>
<keyword evidence="6" id="KW-0521">NADP</keyword>
<dbReference type="InterPro" id="IPR036291">
    <property type="entry name" value="NAD(P)-bd_dom_sf"/>
</dbReference>
<dbReference type="Pfam" id="PF04321">
    <property type="entry name" value="RmlD_sub_bind"/>
    <property type="match status" value="1"/>
</dbReference>
<dbReference type="GO" id="GO:0005975">
    <property type="term" value="P:carbohydrate metabolic process"/>
    <property type="evidence" value="ECO:0007669"/>
    <property type="project" value="InterPro"/>
</dbReference>
<dbReference type="Gene3D" id="3.40.50.720">
    <property type="entry name" value="NAD(P)-binding Rossmann-like Domain"/>
    <property type="match status" value="1"/>
</dbReference>
<accession>A0A4V2WN50</accession>
<evidence type="ECO:0000313" key="9">
    <source>
        <dbReference type="Proteomes" id="UP000295164"/>
    </source>
</evidence>
<evidence type="ECO:0000256" key="4">
    <source>
        <dbReference type="ARBA" id="ARBA00017099"/>
    </source>
</evidence>
<dbReference type="InterPro" id="IPR029903">
    <property type="entry name" value="RmlD-like-bd"/>
</dbReference>
<dbReference type="GO" id="GO:0004553">
    <property type="term" value="F:hydrolase activity, hydrolyzing O-glycosyl compounds"/>
    <property type="evidence" value="ECO:0007669"/>
    <property type="project" value="InterPro"/>
</dbReference>
<evidence type="ECO:0000256" key="6">
    <source>
        <dbReference type="RuleBase" id="RU364082"/>
    </source>
</evidence>
<evidence type="ECO:0000256" key="5">
    <source>
        <dbReference type="ARBA" id="ARBA00048200"/>
    </source>
</evidence>
<reference evidence="8 9" key="1">
    <citation type="submission" date="2019-03" db="EMBL/GenBank/DDBJ databases">
        <authorList>
            <person name="Kim M.K.M."/>
        </authorList>
    </citation>
    <scope>NUCLEOTIDE SEQUENCE [LARGE SCALE GENOMIC DNA]</scope>
    <source>
        <strain evidence="8 9">17J68-15</strain>
    </source>
</reference>
<dbReference type="PANTHER" id="PTHR10491">
    <property type="entry name" value="DTDP-4-DEHYDRORHAMNOSE REDUCTASE"/>
    <property type="match status" value="1"/>
</dbReference>
<dbReference type="PANTHER" id="PTHR10491:SF4">
    <property type="entry name" value="METHIONINE ADENOSYLTRANSFERASE 2 SUBUNIT BETA"/>
    <property type="match status" value="1"/>
</dbReference>
<proteinExistence type="inferred from homology"/>
<evidence type="ECO:0000313" key="8">
    <source>
        <dbReference type="EMBL" id="TCZ73902.1"/>
    </source>
</evidence>
<gene>
    <name evidence="8" type="ORF">E0486_04270</name>
</gene>
<comment type="caution">
    <text evidence="8">The sequence shown here is derived from an EMBL/GenBank/DDBJ whole genome shotgun (WGS) entry which is preliminary data.</text>
</comment>
<dbReference type="Gene3D" id="3.90.25.10">
    <property type="entry name" value="UDP-galactose 4-epimerase, domain 1"/>
    <property type="match status" value="1"/>
</dbReference>
<dbReference type="RefSeq" id="WP_131850902.1">
    <property type="nucleotide sequence ID" value="NZ_SKFH01000004.1"/>
</dbReference>
<protein>
    <recommendedName>
        <fullName evidence="4 6">dTDP-4-dehydrorhamnose reductase</fullName>
        <ecNumber evidence="3 6">1.1.1.133</ecNumber>
    </recommendedName>
</protein>
<dbReference type="SUPFAM" id="SSF51445">
    <property type="entry name" value="(Trans)glycosidases"/>
    <property type="match status" value="1"/>
</dbReference>
<dbReference type="CDD" id="cd05254">
    <property type="entry name" value="dTDP_HR_like_SDR_e"/>
    <property type="match status" value="1"/>
</dbReference>
<evidence type="ECO:0000256" key="3">
    <source>
        <dbReference type="ARBA" id="ARBA00012929"/>
    </source>
</evidence>
<dbReference type="OrthoDB" id="9803892at2"/>
<dbReference type="UniPathway" id="UPA00124"/>
<dbReference type="Gene3D" id="3.20.20.80">
    <property type="entry name" value="Glycosidases"/>
    <property type="match status" value="1"/>
</dbReference>
<evidence type="ECO:0000256" key="2">
    <source>
        <dbReference type="ARBA" id="ARBA00010944"/>
    </source>
</evidence>
<name>A0A4V2WN50_9BACT</name>
<keyword evidence="9" id="KW-1185">Reference proteome</keyword>
<comment type="pathway">
    <text evidence="1 6">Carbohydrate biosynthesis; dTDP-L-rhamnose biosynthesis.</text>
</comment>
<feature type="domain" description="RmlD-like substrate binding" evidence="7">
    <location>
        <begin position="448"/>
        <end position="703"/>
    </location>
</feature>
<dbReference type="Proteomes" id="UP000295164">
    <property type="component" value="Unassembled WGS sequence"/>
</dbReference>
<dbReference type="GO" id="GO:0019305">
    <property type="term" value="P:dTDP-rhamnose biosynthetic process"/>
    <property type="evidence" value="ECO:0007669"/>
    <property type="project" value="UniProtKB-UniPathway"/>
</dbReference>
<evidence type="ECO:0000259" key="7">
    <source>
        <dbReference type="Pfam" id="PF04321"/>
    </source>
</evidence>
<dbReference type="GO" id="GO:0008831">
    <property type="term" value="F:dTDP-4-dehydrorhamnose reductase activity"/>
    <property type="evidence" value="ECO:0007669"/>
    <property type="project" value="UniProtKB-EC"/>
</dbReference>
<organism evidence="8 9">
    <name type="scientific">Flaviaesturariibacter aridisoli</name>
    <dbReference type="NCBI Taxonomy" id="2545761"/>
    <lineage>
        <taxon>Bacteria</taxon>
        <taxon>Pseudomonadati</taxon>
        <taxon>Bacteroidota</taxon>
        <taxon>Chitinophagia</taxon>
        <taxon>Chitinophagales</taxon>
        <taxon>Chitinophagaceae</taxon>
        <taxon>Flaviaestuariibacter</taxon>
    </lineage>
</organism>
<sequence>MGVKQPSAGEPELWGGLECTINRVGDRYLDQFALANLYEQPNSEQVATLGVRKLRFPILWEKHQPEAGGAIDWSYTAAQLDYYSGQGIDIIATLVHHGSGPRFTNLLDERFPELLAEYAESVARRFPRLEYYTPVNEPLTTARFSGLYGLWYPHRRDNASFLRCLLNELKGTVLAMAAIRRINPAAKLLQTEDLGKVYSTPLLRYQAAFENERRWLTFDLLCGRVDERHALWDFILGHGIEEADLRFFLGHPCPPDICGFNYYVTSERFLDQDTKRYPHLKAGGNGRHRYVDVEAVRVPVEEPMGPSVLLREAWERYALPMAVTEVHLHCHREEQLRWFRHIWNECSALKREGLDLLAVTTWALMGSFGWSKLLTCTECDYEPGAFDIRSGAARPTALARYLQSLKQESADEHLATEPGWWQRETRYYHKHLPAPTERFKLQRKRRPILIIGKRGTLGQAFARLCSERSLDYVLASRQDCDIASAASVAEALDRFRPWAVVNAAGFVRVDEAEEEADACYRENSEGPLQLALACAERGLPLVSFSSDLVFDGKKDGPYVESDPVAPLNVYGASKARAEQLVQEAYPEALMVRTSAFFGPWDRYNFFHWVAEGLRDGRPLRVACDLLVSPTYVPDLVHTALDLLIDRAGGIWHLANSGSYTWAELAALVARQEGLDRSLLEPVPAIEMGYPACRPHNSVLGTERGALLPDAGNAFHRYFAAKTRHVELID</sequence>
<dbReference type="SUPFAM" id="SSF51735">
    <property type="entry name" value="NAD(P)-binding Rossmann-fold domains"/>
    <property type="match status" value="1"/>
</dbReference>
<comment type="catalytic activity">
    <reaction evidence="5">
        <text>dTDP-beta-L-rhamnose + NADP(+) = dTDP-4-dehydro-beta-L-rhamnose + NADPH + H(+)</text>
        <dbReference type="Rhea" id="RHEA:21796"/>
        <dbReference type="ChEBI" id="CHEBI:15378"/>
        <dbReference type="ChEBI" id="CHEBI:57510"/>
        <dbReference type="ChEBI" id="CHEBI:57783"/>
        <dbReference type="ChEBI" id="CHEBI:58349"/>
        <dbReference type="ChEBI" id="CHEBI:62830"/>
        <dbReference type="EC" id="1.1.1.133"/>
    </reaction>
</comment>
<evidence type="ECO:0000256" key="1">
    <source>
        <dbReference type="ARBA" id="ARBA00004781"/>
    </source>
</evidence>